<keyword evidence="2" id="KW-1185">Reference proteome</keyword>
<accession>A0A4Z2J290</accession>
<proteinExistence type="predicted"/>
<dbReference type="EMBL" id="SRLO01000030">
    <property type="protein sequence ID" value="TNN83964.1"/>
    <property type="molecule type" value="Genomic_DNA"/>
</dbReference>
<dbReference type="Proteomes" id="UP000314294">
    <property type="component" value="Unassembled WGS sequence"/>
</dbReference>
<sequence length="62" mass="6961">MAVEMNAIQVVLKLWGAEVLQHPLEQPLLLCCVKYKKETDGGRISEEATGEREVLGFILHII</sequence>
<name>A0A4Z2J290_9TELE</name>
<gene>
    <name evidence="1" type="ORF">EYF80_005835</name>
</gene>
<evidence type="ECO:0000313" key="1">
    <source>
        <dbReference type="EMBL" id="TNN83964.1"/>
    </source>
</evidence>
<organism evidence="1 2">
    <name type="scientific">Liparis tanakae</name>
    <name type="common">Tanaka's snailfish</name>
    <dbReference type="NCBI Taxonomy" id="230148"/>
    <lineage>
        <taxon>Eukaryota</taxon>
        <taxon>Metazoa</taxon>
        <taxon>Chordata</taxon>
        <taxon>Craniata</taxon>
        <taxon>Vertebrata</taxon>
        <taxon>Euteleostomi</taxon>
        <taxon>Actinopterygii</taxon>
        <taxon>Neopterygii</taxon>
        <taxon>Teleostei</taxon>
        <taxon>Neoteleostei</taxon>
        <taxon>Acanthomorphata</taxon>
        <taxon>Eupercaria</taxon>
        <taxon>Perciformes</taxon>
        <taxon>Cottioidei</taxon>
        <taxon>Cottales</taxon>
        <taxon>Liparidae</taxon>
        <taxon>Liparis</taxon>
    </lineage>
</organism>
<evidence type="ECO:0000313" key="2">
    <source>
        <dbReference type="Proteomes" id="UP000314294"/>
    </source>
</evidence>
<protein>
    <submittedName>
        <fullName evidence="1">Uncharacterized protein</fullName>
    </submittedName>
</protein>
<dbReference type="AlphaFoldDB" id="A0A4Z2J290"/>
<comment type="caution">
    <text evidence="1">The sequence shown here is derived from an EMBL/GenBank/DDBJ whole genome shotgun (WGS) entry which is preliminary data.</text>
</comment>
<reference evidence="1 2" key="1">
    <citation type="submission" date="2019-03" db="EMBL/GenBank/DDBJ databases">
        <title>First draft genome of Liparis tanakae, snailfish: a comprehensive survey of snailfish specific genes.</title>
        <authorList>
            <person name="Kim W."/>
            <person name="Song I."/>
            <person name="Jeong J.-H."/>
            <person name="Kim D."/>
            <person name="Kim S."/>
            <person name="Ryu S."/>
            <person name="Song J.Y."/>
            <person name="Lee S.K."/>
        </authorList>
    </citation>
    <scope>NUCLEOTIDE SEQUENCE [LARGE SCALE GENOMIC DNA]</scope>
    <source>
        <tissue evidence="1">Muscle</tissue>
    </source>
</reference>